<reference evidence="1" key="1">
    <citation type="submission" date="2023-04" db="EMBL/GenBank/DDBJ databases">
        <title>Draft Genome sequencing of Naganishia species isolated from polar environments using Oxford Nanopore Technology.</title>
        <authorList>
            <person name="Leo P."/>
            <person name="Venkateswaran K."/>
        </authorList>
    </citation>
    <scope>NUCLEOTIDE SEQUENCE</scope>
    <source>
        <strain evidence="1">DBVPG 5303</strain>
    </source>
</reference>
<organism evidence="1 2">
    <name type="scientific">Naganishia onofrii</name>
    <dbReference type="NCBI Taxonomy" id="1851511"/>
    <lineage>
        <taxon>Eukaryota</taxon>
        <taxon>Fungi</taxon>
        <taxon>Dikarya</taxon>
        <taxon>Basidiomycota</taxon>
        <taxon>Agaricomycotina</taxon>
        <taxon>Tremellomycetes</taxon>
        <taxon>Filobasidiales</taxon>
        <taxon>Filobasidiaceae</taxon>
        <taxon>Naganishia</taxon>
    </lineage>
</organism>
<gene>
    <name evidence="1" type="ORF">QFC24_002266</name>
</gene>
<sequence>MFGSKEKAVTDDTVPRKPIHLNQRTPVAHLFFGPYVFFPVIAMGAWCGGLLALLGLWVKSGKPRYQSDEASVVFISDVGARYKTLFIVICCTTSAFYILSLLAERWLRHVDRLPSDMRRREQILDWLAILFTCIGSAGLVLLSIFDAFNHSTIHWCMTIVFIVGVAFSAIFQSGEIWSLHKDHPDRQHLRRNSIYKLIIVTFAVCEAIAFGILYGICSGDAYTPRCNRVTSGAAAMEWAVSFTLIFYWLSLVMDLWPSGKTSPRYLRRLAKWQEKHDPAAVAHDFTGREAFATDPAAWKDPKTGNALPVDAPTAPFGGAGGNQYPDAPGYPSGYEQRVMADGGRSGRPSTQYGSEAGLVR</sequence>
<keyword evidence="2" id="KW-1185">Reference proteome</keyword>
<protein>
    <submittedName>
        <fullName evidence="1">Uncharacterized protein</fullName>
    </submittedName>
</protein>
<name>A0ACC2XPK3_9TREE</name>
<dbReference type="EMBL" id="JASBWV010000006">
    <property type="protein sequence ID" value="KAJ9125994.1"/>
    <property type="molecule type" value="Genomic_DNA"/>
</dbReference>
<evidence type="ECO:0000313" key="2">
    <source>
        <dbReference type="Proteomes" id="UP001234202"/>
    </source>
</evidence>
<proteinExistence type="predicted"/>
<accession>A0ACC2XPK3</accession>
<evidence type="ECO:0000313" key="1">
    <source>
        <dbReference type="EMBL" id="KAJ9125994.1"/>
    </source>
</evidence>
<dbReference type="Proteomes" id="UP001234202">
    <property type="component" value="Unassembled WGS sequence"/>
</dbReference>
<comment type="caution">
    <text evidence="1">The sequence shown here is derived from an EMBL/GenBank/DDBJ whole genome shotgun (WGS) entry which is preliminary data.</text>
</comment>